<dbReference type="InterPro" id="IPR006104">
    <property type="entry name" value="Glyco_hydro_2_N"/>
</dbReference>
<keyword evidence="8" id="KW-0732">Signal</keyword>
<dbReference type="Gene3D" id="2.60.40.10">
    <property type="entry name" value="Immunoglobulins"/>
    <property type="match status" value="2"/>
</dbReference>
<dbReference type="InterPro" id="IPR011013">
    <property type="entry name" value="Gal_mutarotase_sf_dom"/>
</dbReference>
<dbReference type="PROSITE" id="PS00608">
    <property type="entry name" value="GLYCOSYL_HYDROL_F2_2"/>
    <property type="match status" value="1"/>
</dbReference>
<dbReference type="InterPro" id="IPR006102">
    <property type="entry name" value="Ig-like_GH2"/>
</dbReference>
<evidence type="ECO:0000256" key="3">
    <source>
        <dbReference type="ARBA" id="ARBA00012756"/>
    </source>
</evidence>
<organism evidence="10 11">
    <name type="scientific">Parvularcula dongshanensis</name>
    <dbReference type="NCBI Taxonomy" id="1173995"/>
    <lineage>
        <taxon>Bacteria</taxon>
        <taxon>Pseudomonadati</taxon>
        <taxon>Pseudomonadota</taxon>
        <taxon>Alphaproteobacteria</taxon>
        <taxon>Parvularculales</taxon>
        <taxon>Parvularculaceae</taxon>
        <taxon>Parvularcula</taxon>
    </lineage>
</organism>
<proteinExistence type="inferred from homology"/>
<dbReference type="Pfam" id="PF02836">
    <property type="entry name" value="Glyco_hydro_2_C"/>
    <property type="match status" value="1"/>
</dbReference>
<evidence type="ECO:0000256" key="4">
    <source>
        <dbReference type="ARBA" id="ARBA00022801"/>
    </source>
</evidence>
<dbReference type="SMART" id="SM01038">
    <property type="entry name" value="Bgal_small_N"/>
    <property type="match status" value="1"/>
</dbReference>
<dbReference type="GO" id="GO:0030246">
    <property type="term" value="F:carbohydrate binding"/>
    <property type="evidence" value="ECO:0007669"/>
    <property type="project" value="InterPro"/>
</dbReference>
<dbReference type="PANTHER" id="PTHR46323:SF2">
    <property type="entry name" value="BETA-GALACTOSIDASE"/>
    <property type="match status" value="1"/>
</dbReference>
<keyword evidence="4 7" id="KW-0378">Hydrolase</keyword>
<evidence type="ECO:0000256" key="6">
    <source>
        <dbReference type="ARBA" id="ARBA00032230"/>
    </source>
</evidence>
<comment type="caution">
    <text evidence="10">The sequence shown here is derived from an EMBL/GenBank/DDBJ whole genome shotgun (WGS) entry which is preliminary data.</text>
</comment>
<dbReference type="Gene3D" id="2.70.98.10">
    <property type="match status" value="1"/>
</dbReference>
<dbReference type="InterPro" id="IPR050347">
    <property type="entry name" value="Bact_Beta-galactosidase"/>
</dbReference>
<dbReference type="AlphaFoldDB" id="A0A840I688"/>
<dbReference type="GO" id="GO:0005990">
    <property type="term" value="P:lactose catabolic process"/>
    <property type="evidence" value="ECO:0007669"/>
    <property type="project" value="TreeGrafter"/>
</dbReference>
<evidence type="ECO:0000313" key="11">
    <source>
        <dbReference type="Proteomes" id="UP000563524"/>
    </source>
</evidence>
<dbReference type="InterPro" id="IPR032312">
    <property type="entry name" value="LacZ_4"/>
</dbReference>
<dbReference type="RefSeq" id="WP_183819907.1">
    <property type="nucleotide sequence ID" value="NZ_JACHOB010000011.1"/>
</dbReference>
<keyword evidence="11" id="KW-1185">Reference proteome</keyword>
<evidence type="ECO:0000256" key="5">
    <source>
        <dbReference type="ARBA" id="ARBA00023295"/>
    </source>
</evidence>
<dbReference type="SUPFAM" id="SSF49785">
    <property type="entry name" value="Galactose-binding domain-like"/>
    <property type="match status" value="1"/>
</dbReference>
<dbReference type="Gene3D" id="2.60.120.260">
    <property type="entry name" value="Galactose-binding domain-like"/>
    <property type="match status" value="1"/>
</dbReference>
<evidence type="ECO:0000256" key="1">
    <source>
        <dbReference type="ARBA" id="ARBA00001412"/>
    </source>
</evidence>
<accession>A0A840I688</accession>
<dbReference type="SUPFAM" id="SSF49303">
    <property type="entry name" value="beta-Galactosidase/glucuronidase domain"/>
    <property type="match status" value="2"/>
</dbReference>
<dbReference type="InterPro" id="IPR023230">
    <property type="entry name" value="Glyco_hydro_2_CS"/>
</dbReference>
<dbReference type="PROSITE" id="PS00719">
    <property type="entry name" value="GLYCOSYL_HYDROL_F2_1"/>
    <property type="match status" value="1"/>
</dbReference>
<evidence type="ECO:0000256" key="8">
    <source>
        <dbReference type="SAM" id="SignalP"/>
    </source>
</evidence>
<feature type="signal peptide" evidence="8">
    <location>
        <begin position="1"/>
        <end position="22"/>
    </location>
</feature>
<dbReference type="InterPro" id="IPR006103">
    <property type="entry name" value="Glyco_hydro_2_cat"/>
</dbReference>
<dbReference type="EMBL" id="JACHOB010000011">
    <property type="protein sequence ID" value="MBB4660399.1"/>
    <property type="molecule type" value="Genomic_DNA"/>
</dbReference>
<reference evidence="10 11" key="1">
    <citation type="submission" date="2020-08" db="EMBL/GenBank/DDBJ databases">
        <title>Genomic Encyclopedia of Type Strains, Phase IV (KMG-IV): sequencing the most valuable type-strain genomes for metagenomic binning, comparative biology and taxonomic classification.</title>
        <authorList>
            <person name="Goeker M."/>
        </authorList>
    </citation>
    <scope>NUCLEOTIDE SEQUENCE [LARGE SCALE GENOMIC DNA]</scope>
    <source>
        <strain evidence="10 11">DSM 102850</strain>
    </source>
</reference>
<dbReference type="GO" id="GO:0004565">
    <property type="term" value="F:beta-galactosidase activity"/>
    <property type="evidence" value="ECO:0007669"/>
    <property type="project" value="UniProtKB-EC"/>
</dbReference>
<dbReference type="InterPro" id="IPR017853">
    <property type="entry name" value="GH"/>
</dbReference>
<dbReference type="PANTHER" id="PTHR46323">
    <property type="entry name" value="BETA-GALACTOSIDASE"/>
    <property type="match status" value="1"/>
</dbReference>
<dbReference type="Proteomes" id="UP000563524">
    <property type="component" value="Unassembled WGS sequence"/>
</dbReference>
<dbReference type="InterPro" id="IPR013783">
    <property type="entry name" value="Ig-like_fold"/>
</dbReference>
<dbReference type="InterPro" id="IPR004199">
    <property type="entry name" value="B-gal_small/dom_5"/>
</dbReference>
<dbReference type="Gene3D" id="3.20.20.80">
    <property type="entry name" value="Glycosidases"/>
    <property type="match status" value="1"/>
</dbReference>
<evidence type="ECO:0000256" key="7">
    <source>
        <dbReference type="RuleBase" id="RU361154"/>
    </source>
</evidence>
<dbReference type="InterPro" id="IPR014718">
    <property type="entry name" value="GH-type_carb-bd"/>
</dbReference>
<dbReference type="Pfam" id="PF02929">
    <property type="entry name" value="Bgal_small_N"/>
    <property type="match status" value="1"/>
</dbReference>
<gene>
    <name evidence="10" type="ORF">GGQ59_002951</name>
</gene>
<dbReference type="SUPFAM" id="SSF74650">
    <property type="entry name" value="Galactose mutarotase-like"/>
    <property type="match status" value="1"/>
</dbReference>
<name>A0A840I688_9PROT</name>
<dbReference type="InterPro" id="IPR036156">
    <property type="entry name" value="Beta-gal/glucu_dom_sf"/>
</dbReference>
<comment type="similarity">
    <text evidence="2 7">Belongs to the glycosyl hydrolase 2 family.</text>
</comment>
<sequence>MRLLRLLTILLLSQLAVAQAHAQEGSDELPAWRDPEVVALNRAPMRAYFTPYETKALAETGDPSASRYYQSLDGTWSFGFFPNPDVVPRDVSSPRFDEDGWGTIEVPGNWERQGYGKPHYVNADYVFEDDADTVALPLEDNPTGVYRRTFDVPRSWRGRTVYLRIGTANSGAYVWVNGKNVGYTEDSKLPAEFDVTSALRRGKNQVTIEVVQWTSGSYLEDQDFWSISGIERSVELFAQPPVHLGDVFARGGADGAFALDVALRGEGKAHTLSYSLKKDGAVVLEGMSDAAPGATVTLQGQVVDVRPWTAETPDLYDLTVTLADVDGSVVEAMSDRVGFRTVTVEGGRLHINGIPVTLRGVNRHEHDPVRGRTMSLELMQRDAALMKQLNINAVRTSHYPNDPRWYDIADEVGLYVVDEANVESHWYMGDPDAWLGNRPYFYDSHQQRIRRMVERDKNHPSIIMWSLGNEAGVGKAFEDAAAWIRERDPTRIPAFEGTGQLTGAHNPRDFLDLYTPMYDRVAEMEDYLEQGYGKAIIQFEYAHAMGNSLGGFKEYWDLIWAEPMAQGGFIWDWVDQTFLEEDEEGRPYWAYGGDYDEGRNDGNFLANGLIQPDRTLNPHAYEAQAVMAPVAFETVDPSSGEVTVVNRHDFVGLSGLDLSWSLTEDGIEVESGSLETPDVEPGGQAMLSVPLLDAAPTPGAERHLMVRAMAKADYQPLVTAGHVVGWGQFALPGAAAPTSSPPEGELTVEETADELRIAGDSFAAVFDRESGLLSGLERSGENLLLSPLRPSFWRAPIDNDVGGGIAEALGIWKDMHESRVLNTIEAVERPDGVLVTARALYGDGVLAYTTRTLVRGDGVLEVDNMVEPLSDDLPEFYRIGMTATAPGRLGTVEWFGRGPHESYADRKTGAAVGRYEGRVADQFHDYSRPQETGNKVDVRWLSIRDAAGAGLLITGKPLLSVTALPFPYDDLAWVPGGQRHGAELVSKDVVTLNIDAAQMGVGGDNSWGFWPLEEYRLPSTNYRYGFTLGVVPRVGESALSR</sequence>
<evidence type="ECO:0000313" key="10">
    <source>
        <dbReference type="EMBL" id="MBB4660399.1"/>
    </source>
</evidence>
<dbReference type="InterPro" id="IPR008979">
    <property type="entry name" value="Galactose-bd-like_sf"/>
</dbReference>
<evidence type="ECO:0000256" key="2">
    <source>
        <dbReference type="ARBA" id="ARBA00007401"/>
    </source>
</evidence>
<dbReference type="GO" id="GO:0009341">
    <property type="term" value="C:beta-galactosidase complex"/>
    <property type="evidence" value="ECO:0007669"/>
    <property type="project" value="InterPro"/>
</dbReference>
<evidence type="ECO:0000259" key="9">
    <source>
        <dbReference type="SMART" id="SM01038"/>
    </source>
</evidence>
<keyword evidence="5 7" id="KW-0326">Glycosidase</keyword>
<dbReference type="Pfam" id="PF02837">
    <property type="entry name" value="Glyco_hydro_2_N"/>
    <property type="match status" value="1"/>
</dbReference>
<protein>
    <recommendedName>
        <fullName evidence="3 7">Beta-galactosidase</fullName>
        <ecNumber evidence="3 7">3.2.1.23</ecNumber>
    </recommendedName>
    <alternativeName>
        <fullName evidence="6 7">Lactase</fullName>
    </alternativeName>
</protein>
<dbReference type="PRINTS" id="PR00132">
    <property type="entry name" value="GLHYDRLASE2"/>
</dbReference>
<dbReference type="InterPro" id="IPR023232">
    <property type="entry name" value="Glyco_hydro_2_AS"/>
</dbReference>
<dbReference type="Pfam" id="PF00703">
    <property type="entry name" value="Glyco_hydro_2"/>
    <property type="match status" value="1"/>
</dbReference>
<dbReference type="Pfam" id="PF16353">
    <property type="entry name" value="LacZ_4"/>
    <property type="match status" value="1"/>
</dbReference>
<dbReference type="EC" id="3.2.1.23" evidence="3 7"/>
<feature type="chain" id="PRO_5032349217" description="Beta-galactosidase" evidence="8">
    <location>
        <begin position="23"/>
        <end position="1041"/>
    </location>
</feature>
<dbReference type="InterPro" id="IPR006101">
    <property type="entry name" value="Glyco_hydro_2"/>
</dbReference>
<comment type="catalytic activity">
    <reaction evidence="1 7">
        <text>Hydrolysis of terminal non-reducing beta-D-galactose residues in beta-D-galactosides.</text>
        <dbReference type="EC" id="3.2.1.23"/>
    </reaction>
</comment>
<dbReference type="SUPFAM" id="SSF51445">
    <property type="entry name" value="(Trans)glycosidases"/>
    <property type="match status" value="1"/>
</dbReference>
<feature type="domain" description="Beta galactosidase small chain/" evidence="9">
    <location>
        <begin position="756"/>
        <end position="1029"/>
    </location>
</feature>